<organism evidence="2 3">
    <name type="scientific">Colocasia esculenta</name>
    <name type="common">Wild taro</name>
    <name type="synonym">Arum esculentum</name>
    <dbReference type="NCBI Taxonomy" id="4460"/>
    <lineage>
        <taxon>Eukaryota</taxon>
        <taxon>Viridiplantae</taxon>
        <taxon>Streptophyta</taxon>
        <taxon>Embryophyta</taxon>
        <taxon>Tracheophyta</taxon>
        <taxon>Spermatophyta</taxon>
        <taxon>Magnoliopsida</taxon>
        <taxon>Liliopsida</taxon>
        <taxon>Araceae</taxon>
        <taxon>Aroideae</taxon>
        <taxon>Colocasieae</taxon>
        <taxon>Colocasia</taxon>
    </lineage>
</organism>
<accession>A0A843WWS5</accession>
<keyword evidence="1" id="KW-0812">Transmembrane</keyword>
<keyword evidence="1" id="KW-1133">Transmembrane helix</keyword>
<dbReference type="EMBL" id="NMUH01005308">
    <property type="protein sequence ID" value="MQM12416.1"/>
    <property type="molecule type" value="Genomic_DNA"/>
</dbReference>
<feature type="transmembrane region" description="Helical" evidence="1">
    <location>
        <begin position="16"/>
        <end position="34"/>
    </location>
</feature>
<gene>
    <name evidence="2" type="ORF">Taro_045335</name>
</gene>
<evidence type="ECO:0000313" key="3">
    <source>
        <dbReference type="Proteomes" id="UP000652761"/>
    </source>
</evidence>
<protein>
    <submittedName>
        <fullName evidence="2">Uncharacterized protein</fullName>
    </submittedName>
</protein>
<keyword evidence="1" id="KW-0472">Membrane</keyword>
<evidence type="ECO:0000256" key="1">
    <source>
        <dbReference type="SAM" id="Phobius"/>
    </source>
</evidence>
<proteinExistence type="predicted"/>
<dbReference type="Proteomes" id="UP000652761">
    <property type="component" value="Unassembled WGS sequence"/>
</dbReference>
<keyword evidence="3" id="KW-1185">Reference proteome</keyword>
<evidence type="ECO:0000313" key="2">
    <source>
        <dbReference type="EMBL" id="MQM12416.1"/>
    </source>
</evidence>
<dbReference type="AlphaFoldDB" id="A0A843WWS5"/>
<reference evidence="2" key="1">
    <citation type="submission" date="2017-07" db="EMBL/GenBank/DDBJ databases">
        <title>Taro Niue Genome Assembly and Annotation.</title>
        <authorList>
            <person name="Atibalentja N."/>
            <person name="Keating K."/>
            <person name="Fields C.J."/>
        </authorList>
    </citation>
    <scope>NUCLEOTIDE SEQUENCE</scope>
    <source>
        <strain evidence="2">Niue_2</strain>
        <tissue evidence="2">Leaf</tissue>
    </source>
</reference>
<name>A0A843WWS5_COLES</name>
<comment type="caution">
    <text evidence="2">The sequence shown here is derived from an EMBL/GenBank/DDBJ whole genome shotgun (WGS) entry which is preliminary data.</text>
</comment>
<sequence length="63" mass="7031">MVCPVTALVYLRFPCWYLVLSFMFLLDTCVSYPLRDFGPFAGGRSGYGALMGINIQGRHKLAP</sequence>